<dbReference type="InterPro" id="IPR003661">
    <property type="entry name" value="HisK_dim/P_dom"/>
</dbReference>
<dbReference type="SUPFAM" id="SSF47384">
    <property type="entry name" value="Homodimeric domain of signal transducing histidine kinase"/>
    <property type="match status" value="1"/>
</dbReference>
<comment type="subcellular location">
    <subcellularLocation>
        <location evidence="2">Membrane</location>
        <topology evidence="2">Multi-pass membrane protein</topology>
    </subcellularLocation>
</comment>
<dbReference type="PANTHER" id="PTHR45528">
    <property type="entry name" value="SENSOR HISTIDINE KINASE CPXA"/>
    <property type="match status" value="1"/>
</dbReference>
<dbReference type="PANTHER" id="PTHR45528:SF8">
    <property type="entry name" value="HISTIDINE KINASE"/>
    <property type="match status" value="1"/>
</dbReference>
<evidence type="ECO:0000313" key="14">
    <source>
        <dbReference type="Proteomes" id="UP001163115"/>
    </source>
</evidence>
<feature type="transmembrane region" description="Helical" evidence="11">
    <location>
        <begin position="20"/>
        <end position="41"/>
    </location>
</feature>
<dbReference type="PRINTS" id="PR01780">
    <property type="entry name" value="LANTIREGPROT"/>
</dbReference>
<dbReference type="SMART" id="SM00388">
    <property type="entry name" value="HisKA"/>
    <property type="match status" value="1"/>
</dbReference>
<evidence type="ECO:0000256" key="3">
    <source>
        <dbReference type="ARBA" id="ARBA00012438"/>
    </source>
</evidence>
<dbReference type="InterPro" id="IPR036097">
    <property type="entry name" value="HisK_dim/P_sf"/>
</dbReference>
<evidence type="ECO:0000259" key="12">
    <source>
        <dbReference type="PROSITE" id="PS50109"/>
    </source>
</evidence>
<keyword evidence="8 11" id="KW-1133">Transmembrane helix</keyword>
<evidence type="ECO:0000256" key="11">
    <source>
        <dbReference type="SAM" id="Phobius"/>
    </source>
</evidence>
<name>A0ABY7ABX9_9FIRM</name>
<dbReference type="Gene3D" id="1.10.287.130">
    <property type="match status" value="1"/>
</dbReference>
<dbReference type="InterPro" id="IPR050398">
    <property type="entry name" value="HssS/ArlS-like"/>
</dbReference>
<dbReference type="InterPro" id="IPR036890">
    <property type="entry name" value="HATPase_C_sf"/>
</dbReference>
<dbReference type="Pfam" id="PF00512">
    <property type="entry name" value="HisKA"/>
    <property type="match status" value="1"/>
</dbReference>
<keyword evidence="14" id="KW-1185">Reference proteome</keyword>
<dbReference type="InterPro" id="IPR005467">
    <property type="entry name" value="His_kinase_dom"/>
</dbReference>
<dbReference type="SUPFAM" id="SSF55874">
    <property type="entry name" value="ATPase domain of HSP90 chaperone/DNA topoisomerase II/histidine kinase"/>
    <property type="match status" value="1"/>
</dbReference>
<evidence type="ECO:0000256" key="10">
    <source>
        <dbReference type="ARBA" id="ARBA00023136"/>
    </source>
</evidence>
<keyword evidence="7 13" id="KW-0418">Kinase</keyword>
<keyword evidence="6 11" id="KW-0812">Transmembrane</keyword>
<keyword evidence="10 11" id="KW-0472">Membrane</keyword>
<feature type="transmembrane region" description="Helical" evidence="11">
    <location>
        <begin position="153"/>
        <end position="172"/>
    </location>
</feature>
<dbReference type="EC" id="2.7.13.3" evidence="3"/>
<dbReference type="Proteomes" id="UP001163115">
    <property type="component" value="Chromosome"/>
</dbReference>
<evidence type="ECO:0000256" key="4">
    <source>
        <dbReference type="ARBA" id="ARBA00022553"/>
    </source>
</evidence>
<proteinExistence type="predicted"/>
<evidence type="ECO:0000256" key="5">
    <source>
        <dbReference type="ARBA" id="ARBA00022679"/>
    </source>
</evidence>
<dbReference type="RefSeq" id="WP_024838635.1">
    <property type="nucleotide sequence ID" value="NZ_CP113524.1"/>
</dbReference>
<organism evidence="13 14">
    <name type="scientific">Lacrimispora xylanolytica</name>
    <dbReference type="NCBI Taxonomy" id="29375"/>
    <lineage>
        <taxon>Bacteria</taxon>
        <taxon>Bacillati</taxon>
        <taxon>Bacillota</taxon>
        <taxon>Clostridia</taxon>
        <taxon>Lachnospirales</taxon>
        <taxon>Lachnospiraceae</taxon>
        <taxon>Lacrimispora</taxon>
    </lineage>
</organism>
<dbReference type="Pfam" id="PF02518">
    <property type="entry name" value="HATPase_c"/>
    <property type="match status" value="1"/>
</dbReference>
<dbReference type="InterPro" id="IPR003594">
    <property type="entry name" value="HATPase_dom"/>
</dbReference>
<dbReference type="Gene3D" id="3.30.565.10">
    <property type="entry name" value="Histidine kinase-like ATPase, C-terminal domain"/>
    <property type="match status" value="1"/>
</dbReference>
<evidence type="ECO:0000256" key="8">
    <source>
        <dbReference type="ARBA" id="ARBA00022989"/>
    </source>
</evidence>
<evidence type="ECO:0000256" key="2">
    <source>
        <dbReference type="ARBA" id="ARBA00004141"/>
    </source>
</evidence>
<dbReference type="SMART" id="SM00387">
    <property type="entry name" value="HATPase_c"/>
    <property type="match status" value="1"/>
</dbReference>
<dbReference type="CDD" id="cd00082">
    <property type="entry name" value="HisKA"/>
    <property type="match status" value="1"/>
</dbReference>
<keyword evidence="9" id="KW-0902">Two-component regulatory system</keyword>
<evidence type="ECO:0000313" key="13">
    <source>
        <dbReference type="EMBL" id="WAJ23037.1"/>
    </source>
</evidence>
<reference evidence="13" key="1">
    <citation type="submission" date="2022-11" db="EMBL/GenBank/DDBJ databases">
        <title>Lacrimispora xylanolytica sy1, complete genome.</title>
        <authorList>
            <person name="Choi S."/>
        </authorList>
    </citation>
    <scope>NUCLEOTIDE SEQUENCE</scope>
    <source>
        <strain evidence="13">Sy1</strain>
    </source>
</reference>
<keyword evidence="5" id="KW-0808">Transferase</keyword>
<sequence>MGRVRKEREIPLSLFYLKYFLYLFFGVIAICIVLFLIFSSLDSFGLIYYANYAEKQANASFDKIRTADKVSEDMIPELNQYIIFTLDGRVKYGNIEAGETDRAWEAVQGSTSDIKGNYYKVIPRDQEYCVLRYKIIPQYQSETLRRYLPPPEALFGVTLIACIFSLVITTALRFGHVLRKKLNTLISAADHIQHEDLDYIPEKGNIKEINKVLSSMDNMRHALKLSLESQWNMEQSRKEQISALAHDLKTPLTLIRGNAELLYETNPTDEQLDCISYIEESSLQIQEYVQMLMEINKSGNLVSPKLQKVDINAFLQEVQKQAKGLCMGKDIQLVWETNHTIPNITIDPNLLMRALSNVLANATEYTPSGGNITFMTEEENGYLRFSIRDTGTGFSPEALKYATTQFYMDDQSRNSKSHYGIGLYVADSVAIQHGGRLILENNKTKQGAIVTIEIPV</sequence>
<comment type="catalytic activity">
    <reaction evidence="1">
        <text>ATP + protein L-histidine = ADP + protein N-phospho-L-histidine.</text>
        <dbReference type="EC" id="2.7.13.3"/>
    </reaction>
</comment>
<evidence type="ECO:0000256" key="9">
    <source>
        <dbReference type="ARBA" id="ARBA00023012"/>
    </source>
</evidence>
<dbReference type="EMBL" id="CP113524">
    <property type="protein sequence ID" value="WAJ23037.1"/>
    <property type="molecule type" value="Genomic_DNA"/>
</dbReference>
<feature type="domain" description="Histidine kinase" evidence="12">
    <location>
        <begin position="243"/>
        <end position="456"/>
    </location>
</feature>
<evidence type="ECO:0000256" key="7">
    <source>
        <dbReference type="ARBA" id="ARBA00022777"/>
    </source>
</evidence>
<protein>
    <recommendedName>
        <fullName evidence="3">histidine kinase</fullName>
        <ecNumber evidence="3">2.7.13.3</ecNumber>
    </recommendedName>
</protein>
<dbReference type="PROSITE" id="PS50109">
    <property type="entry name" value="HIS_KIN"/>
    <property type="match status" value="1"/>
</dbReference>
<evidence type="ECO:0000256" key="6">
    <source>
        <dbReference type="ARBA" id="ARBA00022692"/>
    </source>
</evidence>
<dbReference type="GO" id="GO:0016301">
    <property type="term" value="F:kinase activity"/>
    <property type="evidence" value="ECO:0007669"/>
    <property type="project" value="UniProtKB-KW"/>
</dbReference>
<accession>A0ABY7ABX9</accession>
<gene>
    <name evidence="13" type="ORF">OW255_15910</name>
</gene>
<dbReference type="InterPro" id="IPR008358">
    <property type="entry name" value="Sig_transdc_His_kin/Pase_MprB"/>
</dbReference>
<evidence type="ECO:0000256" key="1">
    <source>
        <dbReference type="ARBA" id="ARBA00000085"/>
    </source>
</evidence>
<keyword evidence="4" id="KW-0597">Phosphoprotein</keyword>